<name>A0A381NY45_9ZZZZ</name>
<proteinExistence type="predicted"/>
<evidence type="ECO:0008006" key="2">
    <source>
        <dbReference type="Google" id="ProtNLM"/>
    </source>
</evidence>
<dbReference type="InterPro" id="IPR021365">
    <property type="entry name" value="DUF2891"/>
</dbReference>
<dbReference type="EMBL" id="UINC01000671">
    <property type="protein sequence ID" value="SUZ59327.1"/>
    <property type="molecule type" value="Genomic_DNA"/>
</dbReference>
<organism evidence="1">
    <name type="scientific">marine metagenome</name>
    <dbReference type="NCBI Taxonomy" id="408172"/>
    <lineage>
        <taxon>unclassified sequences</taxon>
        <taxon>metagenomes</taxon>
        <taxon>ecological metagenomes</taxon>
    </lineage>
</organism>
<dbReference type="AlphaFoldDB" id="A0A381NY45"/>
<accession>A0A381NY45</accession>
<sequence>MDSTHPSDLWLTARVVAVRGVLVFVLTLWASPSVATQAGDAFSLRFAQLALDCVHREYPNKVSHVLNSDDDARPPRELTPSFYGCFDWHSSVHGHWLLARLARLYPESAAAGPARAALARTLTVANLLAEVTYMQAPGRDGFERPYGLAWLLQLAAELREWDDPDARRWQAALAPLETAAARQLKEWLPKLTHPIRIGEHSQTAFAFGLIVDWAEVVGDTEMRGLLDERVAKYYLDDYECPLRYEPSGHDFLSPCLAEADLVRRMIEPDVFADWLGALLPAIPNDGTAAWLTPAVVSDATDGKLVHLDGLNLSRAWMLEGIASGLPTGDGRRSALLGAATKHREAGLASVTGATYEGGHWLGTFATYLITERGLR</sequence>
<evidence type="ECO:0000313" key="1">
    <source>
        <dbReference type="EMBL" id="SUZ59327.1"/>
    </source>
</evidence>
<gene>
    <name evidence="1" type="ORF">METZ01_LOCUS12181</name>
</gene>
<protein>
    <recommendedName>
        <fullName evidence="2">DUF2891 domain-containing protein</fullName>
    </recommendedName>
</protein>
<reference evidence="1" key="1">
    <citation type="submission" date="2018-05" db="EMBL/GenBank/DDBJ databases">
        <authorList>
            <person name="Lanie J.A."/>
            <person name="Ng W.-L."/>
            <person name="Kazmierczak K.M."/>
            <person name="Andrzejewski T.M."/>
            <person name="Davidsen T.M."/>
            <person name="Wayne K.J."/>
            <person name="Tettelin H."/>
            <person name="Glass J.I."/>
            <person name="Rusch D."/>
            <person name="Podicherti R."/>
            <person name="Tsui H.-C.T."/>
            <person name="Winkler M.E."/>
        </authorList>
    </citation>
    <scope>NUCLEOTIDE SEQUENCE</scope>
</reference>
<dbReference type="Pfam" id="PF11199">
    <property type="entry name" value="DUF2891"/>
    <property type="match status" value="1"/>
</dbReference>